<accession>A0ABP1Q3W3</accession>
<organism evidence="2 3">
    <name type="scientific">Orchesella dallaii</name>
    <dbReference type="NCBI Taxonomy" id="48710"/>
    <lineage>
        <taxon>Eukaryota</taxon>
        <taxon>Metazoa</taxon>
        <taxon>Ecdysozoa</taxon>
        <taxon>Arthropoda</taxon>
        <taxon>Hexapoda</taxon>
        <taxon>Collembola</taxon>
        <taxon>Entomobryomorpha</taxon>
        <taxon>Entomobryoidea</taxon>
        <taxon>Orchesellidae</taxon>
        <taxon>Orchesellinae</taxon>
        <taxon>Orchesella</taxon>
    </lineage>
</organism>
<protein>
    <submittedName>
        <fullName evidence="2">Uncharacterized protein</fullName>
    </submittedName>
</protein>
<dbReference type="Proteomes" id="UP001642540">
    <property type="component" value="Unassembled WGS sequence"/>
</dbReference>
<keyword evidence="3" id="KW-1185">Reference proteome</keyword>
<feature type="transmembrane region" description="Helical" evidence="1">
    <location>
        <begin position="136"/>
        <end position="157"/>
    </location>
</feature>
<comment type="caution">
    <text evidence="2">The sequence shown here is derived from an EMBL/GenBank/DDBJ whole genome shotgun (WGS) entry which is preliminary data.</text>
</comment>
<gene>
    <name evidence="2" type="ORF">ODALV1_LOCUS6895</name>
</gene>
<keyword evidence="1" id="KW-0812">Transmembrane</keyword>
<reference evidence="2 3" key="1">
    <citation type="submission" date="2024-08" db="EMBL/GenBank/DDBJ databases">
        <authorList>
            <person name="Cucini C."/>
            <person name="Frati F."/>
        </authorList>
    </citation>
    <scope>NUCLEOTIDE SEQUENCE [LARGE SCALE GENOMIC DNA]</scope>
</reference>
<evidence type="ECO:0000256" key="1">
    <source>
        <dbReference type="SAM" id="Phobius"/>
    </source>
</evidence>
<evidence type="ECO:0000313" key="2">
    <source>
        <dbReference type="EMBL" id="CAL8087925.1"/>
    </source>
</evidence>
<proteinExistence type="predicted"/>
<evidence type="ECO:0000313" key="3">
    <source>
        <dbReference type="Proteomes" id="UP001642540"/>
    </source>
</evidence>
<feature type="transmembrane region" description="Helical" evidence="1">
    <location>
        <begin position="20"/>
        <end position="40"/>
    </location>
</feature>
<keyword evidence="1" id="KW-1133">Transmembrane helix</keyword>
<feature type="transmembrane region" description="Helical" evidence="1">
    <location>
        <begin position="113"/>
        <end position="130"/>
    </location>
</feature>
<name>A0ABP1Q3W3_9HEXA</name>
<dbReference type="EMBL" id="CAXLJM020000022">
    <property type="protein sequence ID" value="CAL8087925.1"/>
    <property type="molecule type" value="Genomic_DNA"/>
</dbReference>
<keyword evidence="1" id="KW-0472">Membrane</keyword>
<feature type="transmembrane region" description="Helical" evidence="1">
    <location>
        <begin position="66"/>
        <end position="87"/>
    </location>
</feature>
<sequence>MRIRIEIEWAGQPWRRIKTVRKIALVDMCFGLIVALLYIYKLCFPEQEPTFLQYARTHHEQMNLRLAFVFLVAANLIQAIHAFRLYLIVNQKEGREPAECFGRARRWFDYSEFVYLFSIVKCLATVGYVFTVALHLWVIVMAVVTLSENVFKIWALFRVNDFMKDLNQSLKYMPRFKFIPVAGQGLNEALLFPPPITANDKEHLLHADLDLNANFQQLV</sequence>